<feature type="transmembrane region" description="Helical" evidence="6">
    <location>
        <begin position="106"/>
        <end position="125"/>
    </location>
</feature>
<evidence type="ECO:0000256" key="3">
    <source>
        <dbReference type="ARBA" id="ARBA00022692"/>
    </source>
</evidence>
<protein>
    <submittedName>
        <fullName evidence="8">MFS transporter</fullName>
    </submittedName>
</protein>
<dbReference type="SUPFAM" id="SSF103473">
    <property type="entry name" value="MFS general substrate transporter"/>
    <property type="match status" value="1"/>
</dbReference>
<dbReference type="PANTHER" id="PTHR23519:SF1">
    <property type="entry name" value="AUTOPHAGY-RELATED PROTEIN 22"/>
    <property type="match status" value="1"/>
</dbReference>
<feature type="transmembrane region" description="Helical" evidence="6">
    <location>
        <begin position="146"/>
        <end position="167"/>
    </location>
</feature>
<feature type="transmembrane region" description="Helical" evidence="6">
    <location>
        <begin position="12"/>
        <end position="36"/>
    </location>
</feature>
<dbReference type="GO" id="GO:0022857">
    <property type="term" value="F:transmembrane transporter activity"/>
    <property type="evidence" value="ECO:0007669"/>
    <property type="project" value="InterPro"/>
</dbReference>
<evidence type="ECO:0000313" key="8">
    <source>
        <dbReference type="EMBL" id="HIS46739.1"/>
    </source>
</evidence>
<feature type="transmembrane region" description="Helical" evidence="6">
    <location>
        <begin position="179"/>
        <end position="197"/>
    </location>
</feature>
<organism evidence="8 9">
    <name type="scientific">Candidatus Scybalocola faecigallinarum</name>
    <dbReference type="NCBI Taxonomy" id="2840941"/>
    <lineage>
        <taxon>Bacteria</taxon>
        <taxon>Bacillati</taxon>
        <taxon>Bacillota</taxon>
        <taxon>Clostridia</taxon>
        <taxon>Lachnospirales</taxon>
        <taxon>Lachnospiraceae</taxon>
        <taxon>Lachnospiraceae incertae sedis</taxon>
        <taxon>Candidatus Scybalocola (ex Gilroy et al. 2021)</taxon>
    </lineage>
</organism>
<dbReference type="Proteomes" id="UP000823927">
    <property type="component" value="Unassembled WGS sequence"/>
</dbReference>
<feature type="transmembrane region" description="Helical" evidence="6">
    <location>
        <begin position="320"/>
        <end position="336"/>
    </location>
</feature>
<keyword evidence="2" id="KW-0813">Transport</keyword>
<reference evidence="8" key="1">
    <citation type="submission" date="2020-10" db="EMBL/GenBank/DDBJ databases">
        <authorList>
            <person name="Gilroy R."/>
        </authorList>
    </citation>
    <scope>NUCLEOTIDE SEQUENCE</scope>
    <source>
        <strain evidence="8">CHK178-757</strain>
    </source>
</reference>
<keyword evidence="4 6" id="KW-1133">Transmembrane helix</keyword>
<dbReference type="PROSITE" id="PS50850">
    <property type="entry name" value="MFS"/>
    <property type="match status" value="1"/>
</dbReference>
<sequence>MKFKLNKLELKWVLYDVGNSAFTLLISTIMPIYFNFLAENAGISDVDYLAYWGYATSISTIIVAVLGPTLGTASDLKGWKKKIFMASLLFGAVGCVLLGFMSSWLWFLLLFVIAKSAYSLSLVIYDSMLTDVTTKDRMDEVSSHGYAWGYIGSCIPFILSLLLVLFYESLGLTMETAMSIAFLLIAVWWFLLALPLFRSYDQKHYVSVESHPVRESFRRLGRIFKELKNDQKVLFFLIAFFFYIDGVYTIIDMATAYGTALGLDTTGLLLALLLTQIVAFPAALFFGRLSRKVAISRIILVCIGAYFLIALYGMGMNQQYQFWILAVCVGIFQGAIQAMSRSYFAKIIPADRSGEYFGIYDICGKGASFAGTTLVSAVSQLTGNVNLGVGALSVMFAIGFCFFILADRKPALNAHLDSAVR</sequence>
<keyword evidence="3 6" id="KW-0812">Transmembrane</keyword>
<dbReference type="PANTHER" id="PTHR23519">
    <property type="entry name" value="AUTOPHAGY-RELATED PROTEIN 22"/>
    <property type="match status" value="1"/>
</dbReference>
<evidence type="ECO:0000256" key="1">
    <source>
        <dbReference type="ARBA" id="ARBA00004651"/>
    </source>
</evidence>
<dbReference type="GO" id="GO:0005886">
    <property type="term" value="C:plasma membrane"/>
    <property type="evidence" value="ECO:0007669"/>
    <property type="project" value="UniProtKB-SubCell"/>
</dbReference>
<dbReference type="Gene3D" id="1.20.1250.20">
    <property type="entry name" value="MFS general substrate transporter like domains"/>
    <property type="match status" value="1"/>
</dbReference>
<evidence type="ECO:0000256" key="6">
    <source>
        <dbReference type="SAM" id="Phobius"/>
    </source>
</evidence>
<proteinExistence type="predicted"/>
<dbReference type="Pfam" id="PF11700">
    <property type="entry name" value="ATG22"/>
    <property type="match status" value="1"/>
</dbReference>
<feature type="transmembrane region" description="Helical" evidence="6">
    <location>
        <begin position="294"/>
        <end position="314"/>
    </location>
</feature>
<evidence type="ECO:0000256" key="4">
    <source>
        <dbReference type="ARBA" id="ARBA00022989"/>
    </source>
</evidence>
<comment type="subcellular location">
    <subcellularLocation>
        <location evidence="1">Cell membrane</location>
        <topology evidence="1">Multi-pass membrane protein</topology>
    </subcellularLocation>
</comment>
<dbReference type="InterPro" id="IPR036259">
    <property type="entry name" value="MFS_trans_sf"/>
</dbReference>
<accession>A0A9D1JQH7</accession>
<dbReference type="InterPro" id="IPR024671">
    <property type="entry name" value="Atg22-like"/>
</dbReference>
<dbReference type="InterPro" id="IPR050495">
    <property type="entry name" value="ATG22/LtaA_families"/>
</dbReference>
<dbReference type="AlphaFoldDB" id="A0A9D1JQH7"/>
<evidence type="ECO:0000259" key="7">
    <source>
        <dbReference type="PROSITE" id="PS50850"/>
    </source>
</evidence>
<evidence type="ECO:0000313" key="9">
    <source>
        <dbReference type="Proteomes" id="UP000823927"/>
    </source>
</evidence>
<feature type="transmembrane region" description="Helical" evidence="6">
    <location>
        <begin position="385"/>
        <end position="406"/>
    </location>
</feature>
<feature type="transmembrane region" description="Helical" evidence="6">
    <location>
        <begin position="357"/>
        <end position="379"/>
    </location>
</feature>
<evidence type="ECO:0000256" key="5">
    <source>
        <dbReference type="ARBA" id="ARBA00023136"/>
    </source>
</evidence>
<keyword evidence="5 6" id="KW-0472">Membrane</keyword>
<name>A0A9D1JQH7_9FIRM</name>
<dbReference type="EMBL" id="DVIT01000015">
    <property type="protein sequence ID" value="HIS46739.1"/>
    <property type="molecule type" value="Genomic_DNA"/>
</dbReference>
<comment type="caution">
    <text evidence="8">The sequence shown here is derived from an EMBL/GenBank/DDBJ whole genome shotgun (WGS) entry which is preliminary data.</text>
</comment>
<feature type="domain" description="Major facilitator superfamily (MFS) profile" evidence="7">
    <location>
        <begin position="11"/>
        <end position="409"/>
    </location>
</feature>
<feature type="transmembrane region" description="Helical" evidence="6">
    <location>
        <begin position="83"/>
        <end position="100"/>
    </location>
</feature>
<feature type="transmembrane region" description="Helical" evidence="6">
    <location>
        <begin position="233"/>
        <end position="251"/>
    </location>
</feature>
<feature type="transmembrane region" description="Helical" evidence="6">
    <location>
        <begin position="266"/>
        <end position="287"/>
    </location>
</feature>
<gene>
    <name evidence="8" type="ORF">IAB46_04100</name>
</gene>
<reference evidence="8" key="2">
    <citation type="journal article" date="2021" name="PeerJ">
        <title>Extensive microbial diversity within the chicken gut microbiome revealed by metagenomics and culture.</title>
        <authorList>
            <person name="Gilroy R."/>
            <person name="Ravi A."/>
            <person name="Getino M."/>
            <person name="Pursley I."/>
            <person name="Horton D.L."/>
            <person name="Alikhan N.F."/>
            <person name="Baker D."/>
            <person name="Gharbi K."/>
            <person name="Hall N."/>
            <person name="Watson M."/>
            <person name="Adriaenssens E.M."/>
            <person name="Foster-Nyarko E."/>
            <person name="Jarju S."/>
            <person name="Secka A."/>
            <person name="Antonio M."/>
            <person name="Oren A."/>
            <person name="Chaudhuri R.R."/>
            <person name="La Ragione R."/>
            <person name="Hildebrand F."/>
            <person name="Pallen M.J."/>
        </authorList>
    </citation>
    <scope>NUCLEOTIDE SEQUENCE</scope>
    <source>
        <strain evidence="8">CHK178-757</strain>
    </source>
</reference>
<evidence type="ECO:0000256" key="2">
    <source>
        <dbReference type="ARBA" id="ARBA00022448"/>
    </source>
</evidence>
<dbReference type="InterPro" id="IPR020846">
    <property type="entry name" value="MFS_dom"/>
</dbReference>
<feature type="transmembrane region" description="Helical" evidence="6">
    <location>
        <begin position="48"/>
        <end position="71"/>
    </location>
</feature>